<gene>
    <name evidence="1" type="ORF">ENL47_01020</name>
</gene>
<comment type="caution">
    <text evidence="1">The sequence shown here is derived from an EMBL/GenBank/DDBJ whole genome shotgun (WGS) entry which is preliminary data.</text>
</comment>
<accession>A0A7C5UTJ8</accession>
<proteinExistence type="predicted"/>
<dbReference type="EMBL" id="DRUB01000023">
    <property type="protein sequence ID" value="HHR95428.1"/>
    <property type="molecule type" value="Genomic_DNA"/>
</dbReference>
<name>A0A7C5UTJ8_9CREN</name>
<protein>
    <submittedName>
        <fullName evidence="1">Uncharacterized protein</fullName>
    </submittedName>
</protein>
<sequence>MVLIPGNENPETISKMFLENIRNNLKNIIVTINPKDVEVKIPGRSKVIKLVVKQIIHGVERDAKSI</sequence>
<dbReference type="AlphaFoldDB" id="A0A7C5UTJ8"/>
<reference evidence="1" key="1">
    <citation type="journal article" date="2020" name="mSystems">
        <title>Genome- and Community-Level Interaction Insights into Carbon Utilization and Element Cycling Functions of Hydrothermarchaeota in Hydrothermal Sediment.</title>
        <authorList>
            <person name="Zhou Z."/>
            <person name="Liu Y."/>
            <person name="Xu W."/>
            <person name="Pan J."/>
            <person name="Luo Z.H."/>
            <person name="Li M."/>
        </authorList>
    </citation>
    <scope>NUCLEOTIDE SEQUENCE [LARGE SCALE GENOMIC DNA]</scope>
    <source>
        <strain evidence="1">SpSt-1</strain>
    </source>
</reference>
<evidence type="ECO:0000313" key="1">
    <source>
        <dbReference type="EMBL" id="HHR95428.1"/>
    </source>
</evidence>
<organism evidence="1">
    <name type="scientific">Ignisphaera aggregans</name>
    <dbReference type="NCBI Taxonomy" id="334771"/>
    <lineage>
        <taxon>Archaea</taxon>
        <taxon>Thermoproteota</taxon>
        <taxon>Thermoprotei</taxon>
        <taxon>Desulfurococcales</taxon>
        <taxon>Desulfurococcaceae</taxon>
        <taxon>Ignisphaera</taxon>
    </lineage>
</organism>